<dbReference type="Proteomes" id="UP001142078">
    <property type="component" value="Unassembled WGS sequence"/>
</dbReference>
<gene>
    <name evidence="1" type="ORF">NSA23_15035</name>
</gene>
<organism evidence="1 2">
    <name type="scientific">Anaerosalibacter massiliensis</name>
    <dbReference type="NCBI Taxonomy" id="1347392"/>
    <lineage>
        <taxon>Bacteria</taxon>
        <taxon>Bacillati</taxon>
        <taxon>Bacillota</taxon>
        <taxon>Tissierellia</taxon>
        <taxon>Tissierellales</taxon>
        <taxon>Sporanaerobacteraceae</taxon>
        <taxon>Anaerosalibacter</taxon>
    </lineage>
</organism>
<dbReference type="RefSeq" id="WP_042682466.1">
    <property type="nucleotide sequence ID" value="NZ_CABKTM010000044.1"/>
</dbReference>
<keyword evidence="2" id="KW-1185">Reference proteome</keyword>
<name>A0A9X2MLU9_9FIRM</name>
<protein>
    <submittedName>
        <fullName evidence="1">Uncharacterized protein</fullName>
    </submittedName>
</protein>
<reference evidence="1" key="1">
    <citation type="submission" date="2022-07" db="EMBL/GenBank/DDBJ databases">
        <title>Enhanced cultured diversity of the mouse gut microbiota enables custom-made synthetic communities.</title>
        <authorList>
            <person name="Afrizal A."/>
        </authorList>
    </citation>
    <scope>NUCLEOTIDE SEQUENCE</scope>
    <source>
        <strain evidence="1">DSM 29482</strain>
    </source>
</reference>
<accession>A0A9X2MLU9</accession>
<evidence type="ECO:0000313" key="1">
    <source>
        <dbReference type="EMBL" id="MCR2045415.1"/>
    </source>
</evidence>
<proteinExistence type="predicted"/>
<sequence length="95" mass="11133">MYIWLNPAYNTGKKKTSGDNISIKVDNNTKIIIGRIQNQKELFRSNIVKTTYNEIQKREILKIINESKNPKVRVWINNSVKNEIKLANQILITIY</sequence>
<comment type="caution">
    <text evidence="1">The sequence shown here is derived from an EMBL/GenBank/DDBJ whole genome shotgun (WGS) entry which is preliminary data.</text>
</comment>
<evidence type="ECO:0000313" key="2">
    <source>
        <dbReference type="Proteomes" id="UP001142078"/>
    </source>
</evidence>
<dbReference type="EMBL" id="JANJZL010000017">
    <property type="protein sequence ID" value="MCR2045415.1"/>
    <property type="molecule type" value="Genomic_DNA"/>
</dbReference>
<dbReference type="AlphaFoldDB" id="A0A9X2MLU9"/>